<gene>
    <name evidence="2" type="ORF">A2665_00335</name>
</gene>
<feature type="transmembrane region" description="Helical" evidence="1">
    <location>
        <begin position="39"/>
        <end position="60"/>
    </location>
</feature>
<evidence type="ECO:0000256" key="1">
    <source>
        <dbReference type="SAM" id="Phobius"/>
    </source>
</evidence>
<reference evidence="2 3" key="1">
    <citation type="journal article" date="2016" name="Nat. Commun.">
        <title>Thousands of microbial genomes shed light on interconnected biogeochemical processes in an aquifer system.</title>
        <authorList>
            <person name="Anantharaman K."/>
            <person name="Brown C.T."/>
            <person name="Hug L.A."/>
            <person name="Sharon I."/>
            <person name="Castelle C.J."/>
            <person name="Probst A.J."/>
            <person name="Thomas B.C."/>
            <person name="Singh A."/>
            <person name="Wilkins M.J."/>
            <person name="Karaoz U."/>
            <person name="Brodie E.L."/>
            <person name="Williams K.H."/>
            <person name="Hubbard S.S."/>
            <person name="Banfield J.F."/>
        </authorList>
    </citation>
    <scope>NUCLEOTIDE SEQUENCE [LARGE SCALE GENOMIC DNA]</scope>
</reference>
<name>A0A1G2T724_9BACT</name>
<dbReference type="Proteomes" id="UP000177746">
    <property type="component" value="Unassembled WGS sequence"/>
</dbReference>
<keyword evidence="1" id="KW-1133">Transmembrane helix</keyword>
<evidence type="ECO:0000313" key="2">
    <source>
        <dbReference type="EMBL" id="OHA92431.1"/>
    </source>
</evidence>
<feature type="transmembrane region" description="Helical" evidence="1">
    <location>
        <begin position="99"/>
        <end position="121"/>
    </location>
</feature>
<keyword evidence="1" id="KW-0472">Membrane</keyword>
<proteinExistence type="predicted"/>
<dbReference type="AlphaFoldDB" id="A0A1G2T724"/>
<sequence>MKKILLIFATAFILNAVWENLHAFLYDNYMGDKITELVLLRATLADAVMITVITLPFVLFPSWRRQNWIIIFVGLVLAIGIERYALLTDKWAYNVYMPIVPFLSVGLTPTIQLGLLGFLSFRIQEYASSSVWYNRTDEKRFQREY</sequence>
<protein>
    <submittedName>
        <fullName evidence="2">Uncharacterized protein</fullName>
    </submittedName>
</protein>
<dbReference type="EMBL" id="MHVI01000007">
    <property type="protein sequence ID" value="OHA92431.1"/>
    <property type="molecule type" value="Genomic_DNA"/>
</dbReference>
<evidence type="ECO:0000313" key="3">
    <source>
        <dbReference type="Proteomes" id="UP000177746"/>
    </source>
</evidence>
<feature type="transmembrane region" description="Helical" evidence="1">
    <location>
        <begin position="67"/>
        <end position="87"/>
    </location>
</feature>
<organism evidence="2 3">
    <name type="scientific">Candidatus Zambryskibacteria bacterium RIFCSPHIGHO2_01_FULL_46_30</name>
    <dbReference type="NCBI Taxonomy" id="1802739"/>
    <lineage>
        <taxon>Bacteria</taxon>
        <taxon>Candidatus Zambryskiibacteriota</taxon>
    </lineage>
</organism>
<comment type="caution">
    <text evidence="2">The sequence shown here is derived from an EMBL/GenBank/DDBJ whole genome shotgun (WGS) entry which is preliminary data.</text>
</comment>
<accession>A0A1G2T724</accession>
<keyword evidence="1" id="KW-0812">Transmembrane</keyword>